<dbReference type="Gene3D" id="3.40.50.2000">
    <property type="entry name" value="Glycogen Phosphorylase B"/>
    <property type="match status" value="2"/>
</dbReference>
<evidence type="ECO:0000313" key="3">
    <source>
        <dbReference type="EMBL" id="MCH6269169.1"/>
    </source>
</evidence>
<keyword evidence="4" id="KW-1185">Reference proteome</keyword>
<organism evidence="2">
    <name type="scientific">Neobacillus citreus</name>
    <dbReference type="NCBI Taxonomy" id="2833578"/>
    <lineage>
        <taxon>Bacteria</taxon>
        <taxon>Bacillati</taxon>
        <taxon>Bacillota</taxon>
        <taxon>Bacilli</taxon>
        <taxon>Bacillales</taxon>
        <taxon>Bacillaceae</taxon>
        <taxon>Neobacillus</taxon>
    </lineage>
</organism>
<evidence type="ECO:0000313" key="2">
    <source>
        <dbReference type="EMBL" id="MBS4184340.1"/>
    </source>
</evidence>
<dbReference type="GO" id="GO:0016757">
    <property type="term" value="F:glycosyltransferase activity"/>
    <property type="evidence" value="ECO:0007669"/>
    <property type="project" value="UniProtKB-KW"/>
</dbReference>
<dbReference type="EMBL" id="JAGYPE010000004">
    <property type="protein sequence ID" value="MBS4184340.1"/>
    <property type="molecule type" value="Genomic_DNA"/>
</dbReference>
<keyword evidence="2" id="KW-0808">Transferase</keyword>
<dbReference type="Gene3D" id="1.25.40.10">
    <property type="entry name" value="Tetratricopeptide repeat domain"/>
    <property type="match status" value="1"/>
</dbReference>
<dbReference type="EMBL" id="JAGYPE020000082">
    <property type="protein sequence ID" value="MCH6269169.1"/>
    <property type="molecule type" value="Genomic_DNA"/>
</dbReference>
<accession>A0A942T2P0</accession>
<dbReference type="RefSeq" id="WP_213144226.1">
    <property type="nucleotide sequence ID" value="NZ_JAGYPE020000082.1"/>
</dbReference>
<dbReference type="InterPro" id="IPR011990">
    <property type="entry name" value="TPR-like_helical_dom_sf"/>
</dbReference>
<comment type="caution">
    <text evidence="2">The sequence shown here is derived from an EMBL/GenBank/DDBJ whole genome shotgun (WGS) entry which is preliminary data.</text>
</comment>
<name>A0A942T2P0_9BACI</name>
<dbReference type="Proteomes" id="UP000677265">
    <property type="component" value="Unassembled WGS sequence"/>
</dbReference>
<protein>
    <submittedName>
        <fullName evidence="2">Glycosyltransferase</fullName>
        <ecNumber evidence="2">2.4.-.-</ecNumber>
    </submittedName>
</protein>
<dbReference type="Pfam" id="PF00534">
    <property type="entry name" value="Glycos_transf_1"/>
    <property type="match status" value="1"/>
</dbReference>
<dbReference type="SUPFAM" id="SSF53756">
    <property type="entry name" value="UDP-Glycosyltransferase/glycogen phosphorylase"/>
    <property type="match status" value="1"/>
</dbReference>
<dbReference type="EC" id="2.4.-.-" evidence="2"/>
<feature type="domain" description="Glycosyl transferase family 1" evidence="1">
    <location>
        <begin position="168"/>
        <end position="303"/>
    </location>
</feature>
<dbReference type="AlphaFoldDB" id="A0A942T2P0"/>
<keyword evidence="2" id="KW-0328">Glycosyltransferase</keyword>
<dbReference type="SUPFAM" id="SSF48452">
    <property type="entry name" value="TPR-like"/>
    <property type="match status" value="1"/>
</dbReference>
<dbReference type="PANTHER" id="PTHR46656:SF3">
    <property type="entry name" value="PUTATIVE-RELATED"/>
    <property type="match status" value="1"/>
</dbReference>
<evidence type="ECO:0000313" key="4">
    <source>
        <dbReference type="Proteomes" id="UP000677265"/>
    </source>
</evidence>
<reference evidence="2" key="1">
    <citation type="submission" date="2021-05" db="EMBL/GenBank/DDBJ databases">
        <title>Novel Bacillus species.</title>
        <authorList>
            <person name="Liu G."/>
        </authorList>
    </citation>
    <scope>NUCLEOTIDE SEQUENCE</scope>
    <source>
        <strain evidence="2 4">FJAT-50051</strain>
    </source>
</reference>
<evidence type="ECO:0000259" key="1">
    <source>
        <dbReference type="Pfam" id="PF00534"/>
    </source>
</evidence>
<proteinExistence type="predicted"/>
<sequence>MMKPEVEIVKKDSLKINWIGPQFAGHSLAIVNRNICSLLNKEHFNIRKLVPDEEIPLALSVREEQSKIGELLPFPESDFTVVHQWPPVWDIQKSKKWICMQPWEFGAIPRIWYIPMKYWVDEIWVYSQYNKESYVRCGIPEDKIHVIPLGVDQKVFHIDVEPLDLTTSSFRFLFVGGTIGRKGIDTLIQAYLNEFSANDDVCLFIKDTGTQSFYKGITLEKMIHEAMSDPKNPRIVYMDHDFSETELAGLYKACDCLVHPYRGEGFGLPIAESMACGIPAIVPDKGSCRDFCSAETAFLVPSKEVLLPEKKVGDLDTVDYPWWLSIDRADLQQTMRFAYENPSLVNQKGQEASRHILASFTWKKSAQTVAERIRLLADKKTDSKLTHEDIVKMELEYGNELYQNKLMEDALNNYLNILSIYPLTLMARYNAVIIHIQQKNYVAAIEHLEYIADNMEQQDHNFQENILLMKTFCNAQL</sequence>
<dbReference type="InterPro" id="IPR001296">
    <property type="entry name" value="Glyco_trans_1"/>
</dbReference>
<gene>
    <name evidence="3" type="ORF">KHB02_026940</name>
    <name evidence="2" type="ORF">KHB02_23370</name>
</gene>
<dbReference type="PANTHER" id="PTHR46656">
    <property type="entry name" value="PUTATIVE-RELATED"/>
    <property type="match status" value="1"/>
</dbReference>